<accession>A0A0X8FCE5</accession>
<dbReference type="KEGG" id="asan:AWM72_07880"/>
<evidence type="ECO:0000256" key="1">
    <source>
        <dbReference type="SAM" id="Coils"/>
    </source>
</evidence>
<evidence type="ECO:0000313" key="5">
    <source>
        <dbReference type="Proteomes" id="UP000234239"/>
    </source>
</evidence>
<keyword evidence="4" id="KW-1185">Reference proteome</keyword>
<evidence type="ECO:0000313" key="4">
    <source>
        <dbReference type="Proteomes" id="UP000069912"/>
    </source>
</evidence>
<dbReference type="GeneID" id="92903985"/>
<reference evidence="2 4" key="1">
    <citation type="journal article" date="2016" name="Genome Announc.">
        <title>Complete Genome Sequences of Aerococcus christensenii CCUG 28831T, Aerococcus sanguinicola CCUG 43001T, Aerococcus urinae CCUG 36881T, Aerococcus urinaeequi CCUG 28094T, Aerococcus urinaehominis CCUG 42038 BT, and Aerococcus viridans CCUG 4311T.</title>
        <authorList>
            <person name="Carkaci D."/>
            <person name="Dargis R."/>
            <person name="Nielsen X.C."/>
            <person name="Skovgaard O."/>
            <person name="Fuursted K."/>
            <person name="Christensen J.J."/>
        </authorList>
    </citation>
    <scope>NUCLEOTIDE SEQUENCE [LARGE SCALE GENOMIC DNA]</scope>
    <source>
        <strain evidence="2 4">CCUG43001</strain>
    </source>
</reference>
<dbReference type="Proteomes" id="UP000234239">
    <property type="component" value="Unassembled WGS sequence"/>
</dbReference>
<reference evidence="3 5" key="3">
    <citation type="submission" date="2017-12" db="EMBL/GenBank/DDBJ databases">
        <title>Phylogenetic diversity of female urinary microbiome.</title>
        <authorList>
            <person name="Thomas-White K."/>
            <person name="Wolfe A.J."/>
        </authorList>
    </citation>
    <scope>NUCLEOTIDE SEQUENCE [LARGE SCALE GENOMIC DNA]</scope>
    <source>
        <strain evidence="3 5">UMB0139</strain>
    </source>
</reference>
<reference evidence="4" key="2">
    <citation type="submission" date="2016-01" db="EMBL/GenBank/DDBJ databases">
        <title>Six Aerococcus type strain genome sequencing and assembly using PacBio and Illumina Hiseq.</title>
        <authorList>
            <person name="Carkaci D."/>
            <person name="Dargis R."/>
            <person name="Nielsen X.C."/>
            <person name="Skovgaard O."/>
            <person name="Fuursted K."/>
            <person name="Christensen J.J."/>
        </authorList>
    </citation>
    <scope>NUCLEOTIDE SEQUENCE [LARGE SCALE GENOMIC DNA]</scope>
    <source>
        <strain evidence="4">CCUG43001</strain>
    </source>
</reference>
<name>A0A0X8FCE5_9LACT</name>
<dbReference type="EMBL" id="CP014160">
    <property type="protein sequence ID" value="AMB94678.1"/>
    <property type="molecule type" value="Genomic_DNA"/>
</dbReference>
<dbReference type="AlphaFoldDB" id="A0A0X8FCE5"/>
<feature type="coiled-coil region" evidence="1">
    <location>
        <begin position="1"/>
        <end position="50"/>
    </location>
</feature>
<dbReference type="Proteomes" id="UP000069912">
    <property type="component" value="Chromosome"/>
</dbReference>
<proteinExistence type="predicted"/>
<evidence type="ECO:0000313" key="2">
    <source>
        <dbReference type="EMBL" id="AMB94678.1"/>
    </source>
</evidence>
<dbReference type="OrthoDB" id="2136004at2"/>
<evidence type="ECO:0000313" key="3">
    <source>
        <dbReference type="EMBL" id="PKZ23322.1"/>
    </source>
</evidence>
<organism evidence="2 4">
    <name type="scientific">Aerococcus sanguinicola</name>
    <dbReference type="NCBI Taxonomy" id="119206"/>
    <lineage>
        <taxon>Bacteria</taxon>
        <taxon>Bacillati</taxon>
        <taxon>Bacillota</taxon>
        <taxon>Bacilli</taxon>
        <taxon>Lactobacillales</taxon>
        <taxon>Aerococcaceae</taxon>
        <taxon>Aerococcus</taxon>
    </lineage>
</organism>
<gene>
    <name evidence="2" type="ORF">AWM72_07880</name>
    <name evidence="3" type="ORF">CYJ28_01870</name>
</gene>
<sequence length="107" mass="12894">MNQVIERLVAIEKKAENSEAKVQEEKFQLRQSYDERKAKYREEKAQAYQAELDHYRQKFLKRRDEEKASLTQHFNQQVDTIKNLVEQKQSTYVNDFMEKVKKLGVKP</sequence>
<dbReference type="RefSeq" id="WP_067975933.1">
    <property type="nucleotide sequence ID" value="NZ_CAJHKM010000002.1"/>
</dbReference>
<dbReference type="EMBL" id="PKGY01000001">
    <property type="protein sequence ID" value="PKZ23322.1"/>
    <property type="molecule type" value="Genomic_DNA"/>
</dbReference>
<keyword evidence="1" id="KW-0175">Coiled coil</keyword>
<protein>
    <submittedName>
        <fullName evidence="2">Uncharacterized protein</fullName>
    </submittedName>
</protein>